<sequence>MTYRDLLLGTAGMLSIIAAGPALAQEPTQDQEIGGDDLVEAGEAPAAADTIVVLGQRIQFRNRSDETEPVLEYDSEYFQRFEPLTAGDALRRVPSVTFLSDVIESDGPRFRGLAPAYTQILIDGERVPGGEADRSFFMDRIPAELIERVEIVRSSSARRTGDAVAGALNIVLRDGYDLDGGYVRAGALRFDDGEIKPSFGAVYGGELGQGRILLGANVQGRYNPKEKFSLRYGDSPENDPAFATNEFDNREDQTDTRDGTDYSFNGRYTVDMADGSEFEIGGYLTFTDRTENERSFEYDDPTAVTGPVPGGNLLTDNQQRQEIEQINWTIDTEYERPAFGGEMEARLGYSIFDGENNNNEDEIDFEDGEIGLERELESIEDQELTFELSQVWEMRSGVAFEIGLFAQDKQRDTEILAGDEDQPFAQPWDQFSDQPFDLGFARPDVDTFDGSVSAIEEQRLDIYFVFNGENGPLSWEAGLRYENTYGDITDEVTPQSVENNYSFLLPSAHLRYELTPEDRVYASVARTVRRPGFDFINPALLEEEIEDDDFLGNPNLDPESAWGFDLGYERRIATNGVFGVNVFYRAVEDLIELANTGMEGSEGPGTFVYQPRNTGDGDVYGIEFDLSTPLTMFGLENTGVFANYSWLDSEVTDFLGDRRFNSQSDYVFNVGFIQSLPAWDSAFGATYREQGDAFERVIAEEVTTSYGADLEVFVERSFGESVTVRLVGQNLLNASKDEVFNKFDNLADQIARDFDEYELETEEAGPVVQLMVRAAF</sequence>
<keyword evidence="3 5" id="KW-0472">Membrane</keyword>
<evidence type="ECO:0000313" key="11">
    <source>
        <dbReference type="Proteomes" id="UP000308054"/>
    </source>
</evidence>
<evidence type="ECO:0000256" key="6">
    <source>
        <dbReference type="SAM" id="MobiDB-lite"/>
    </source>
</evidence>
<comment type="similarity">
    <text evidence="5">Belongs to the TonB-dependent receptor family.</text>
</comment>
<dbReference type="InterPro" id="IPR010916">
    <property type="entry name" value="TonB_box_CS"/>
</dbReference>
<dbReference type="PROSITE" id="PS00430">
    <property type="entry name" value="TONB_DEPENDENT_REC_1"/>
    <property type="match status" value="1"/>
</dbReference>
<dbReference type="PANTHER" id="PTHR40980:SF4">
    <property type="entry name" value="TONB-DEPENDENT RECEPTOR-LIKE BETA-BARREL DOMAIN-CONTAINING PROTEIN"/>
    <property type="match status" value="1"/>
</dbReference>
<dbReference type="PANTHER" id="PTHR40980">
    <property type="entry name" value="PLUG DOMAIN-CONTAINING PROTEIN"/>
    <property type="match status" value="1"/>
</dbReference>
<dbReference type="InterPro" id="IPR037066">
    <property type="entry name" value="Plug_dom_sf"/>
</dbReference>
<gene>
    <name evidence="10" type="ORF">E5163_03110</name>
</gene>
<feature type="signal peptide" evidence="7">
    <location>
        <begin position="1"/>
        <end position="24"/>
    </location>
</feature>
<accession>A0A4S2H3I7</accession>
<evidence type="ECO:0000256" key="1">
    <source>
        <dbReference type="ARBA" id="ARBA00004442"/>
    </source>
</evidence>
<dbReference type="EMBL" id="SRXW01000001">
    <property type="protein sequence ID" value="TGY90134.1"/>
    <property type="molecule type" value="Genomic_DNA"/>
</dbReference>
<feature type="compositionally biased region" description="Basic and acidic residues" evidence="6">
    <location>
        <begin position="247"/>
        <end position="260"/>
    </location>
</feature>
<evidence type="ECO:0000256" key="4">
    <source>
        <dbReference type="ARBA" id="ARBA00023237"/>
    </source>
</evidence>
<proteinExistence type="inferred from homology"/>
<evidence type="ECO:0000259" key="9">
    <source>
        <dbReference type="Pfam" id="PF07715"/>
    </source>
</evidence>
<dbReference type="InterPro" id="IPR012910">
    <property type="entry name" value="Plug_dom"/>
</dbReference>
<evidence type="ECO:0000256" key="2">
    <source>
        <dbReference type="ARBA" id="ARBA00022729"/>
    </source>
</evidence>
<dbReference type="AlphaFoldDB" id="A0A4S2H3I7"/>
<feature type="domain" description="TonB-dependent receptor plug" evidence="9">
    <location>
        <begin position="65"/>
        <end position="167"/>
    </location>
</feature>
<dbReference type="GO" id="GO:0009279">
    <property type="term" value="C:cell outer membrane"/>
    <property type="evidence" value="ECO:0007669"/>
    <property type="project" value="UniProtKB-SubCell"/>
</dbReference>
<protein>
    <submittedName>
        <fullName evidence="10">TonB-dependent receptor</fullName>
    </submittedName>
</protein>
<dbReference type="Pfam" id="PF00593">
    <property type="entry name" value="TonB_dep_Rec_b-barrel"/>
    <property type="match status" value="1"/>
</dbReference>
<dbReference type="Pfam" id="PF07715">
    <property type="entry name" value="Plug"/>
    <property type="match status" value="1"/>
</dbReference>
<keyword evidence="11" id="KW-1185">Reference proteome</keyword>
<name>A0A4S2H3I7_9PROT</name>
<dbReference type="Gene3D" id="2.170.130.10">
    <property type="entry name" value="TonB-dependent receptor, plug domain"/>
    <property type="match status" value="1"/>
</dbReference>
<dbReference type="Gene3D" id="2.40.170.20">
    <property type="entry name" value="TonB-dependent receptor, beta-barrel domain"/>
    <property type="match status" value="1"/>
</dbReference>
<dbReference type="InterPro" id="IPR036942">
    <property type="entry name" value="Beta-barrel_TonB_sf"/>
</dbReference>
<dbReference type="SUPFAM" id="SSF56935">
    <property type="entry name" value="Porins"/>
    <property type="match status" value="1"/>
</dbReference>
<dbReference type="CDD" id="cd01347">
    <property type="entry name" value="ligand_gated_channel"/>
    <property type="match status" value="1"/>
</dbReference>
<feature type="region of interest" description="Disordered" evidence="6">
    <location>
        <begin position="232"/>
        <end position="262"/>
    </location>
</feature>
<dbReference type="OrthoDB" id="5476657at2"/>
<evidence type="ECO:0000313" key="10">
    <source>
        <dbReference type="EMBL" id="TGY90134.1"/>
    </source>
</evidence>
<comment type="caution">
    <text evidence="10">The sequence shown here is derived from an EMBL/GenBank/DDBJ whole genome shotgun (WGS) entry which is preliminary data.</text>
</comment>
<dbReference type="Proteomes" id="UP000308054">
    <property type="component" value="Unassembled WGS sequence"/>
</dbReference>
<organism evidence="10 11">
    <name type="scientific">Marinicauda algicola</name>
    <dbReference type="NCBI Taxonomy" id="2029849"/>
    <lineage>
        <taxon>Bacteria</taxon>
        <taxon>Pseudomonadati</taxon>
        <taxon>Pseudomonadota</taxon>
        <taxon>Alphaproteobacteria</taxon>
        <taxon>Maricaulales</taxon>
        <taxon>Maricaulaceae</taxon>
        <taxon>Marinicauda</taxon>
    </lineage>
</organism>
<feature type="chain" id="PRO_5020538066" evidence="7">
    <location>
        <begin position="25"/>
        <end position="776"/>
    </location>
</feature>
<reference evidence="10 11" key="1">
    <citation type="journal article" date="2017" name="Int. J. Syst. Evol. Microbiol.">
        <title>Marinicauda algicola sp. nov., isolated from a marine red alga Rhodosorus marinus.</title>
        <authorList>
            <person name="Jeong S.E."/>
            <person name="Jeon S.H."/>
            <person name="Chun B.H."/>
            <person name="Kim D.W."/>
            <person name="Jeon C.O."/>
        </authorList>
    </citation>
    <scope>NUCLEOTIDE SEQUENCE [LARGE SCALE GENOMIC DNA]</scope>
    <source>
        <strain evidence="10 11">JCM 31718</strain>
    </source>
</reference>
<feature type="domain" description="TonB-dependent receptor-like beta-barrel" evidence="8">
    <location>
        <begin position="281"/>
        <end position="731"/>
    </location>
</feature>
<dbReference type="InterPro" id="IPR000531">
    <property type="entry name" value="Beta-barrel_TonB"/>
</dbReference>
<keyword evidence="2 7" id="KW-0732">Signal</keyword>
<evidence type="ECO:0000259" key="8">
    <source>
        <dbReference type="Pfam" id="PF00593"/>
    </source>
</evidence>
<evidence type="ECO:0000256" key="5">
    <source>
        <dbReference type="RuleBase" id="RU003357"/>
    </source>
</evidence>
<evidence type="ECO:0000256" key="3">
    <source>
        <dbReference type="ARBA" id="ARBA00023136"/>
    </source>
</evidence>
<dbReference type="RefSeq" id="WP_135994632.1">
    <property type="nucleotide sequence ID" value="NZ_CP071057.1"/>
</dbReference>
<comment type="subcellular location">
    <subcellularLocation>
        <location evidence="1 5">Cell outer membrane</location>
    </subcellularLocation>
</comment>
<keyword evidence="5" id="KW-0798">TonB box</keyword>
<evidence type="ECO:0000256" key="7">
    <source>
        <dbReference type="SAM" id="SignalP"/>
    </source>
</evidence>
<keyword evidence="4" id="KW-0998">Cell outer membrane</keyword>
<keyword evidence="10" id="KW-0675">Receptor</keyword>